<proteinExistence type="predicted"/>
<evidence type="ECO:0000313" key="5">
    <source>
        <dbReference type="Proteomes" id="UP000190890"/>
    </source>
</evidence>
<dbReference type="InterPro" id="IPR045351">
    <property type="entry name" value="DUF6531"/>
</dbReference>
<gene>
    <name evidence="4" type="primary">rhsB</name>
    <name evidence="4" type="ORF">CLPUN_44770</name>
</gene>
<dbReference type="STRING" id="29367.CLPUN_44770"/>
<dbReference type="InterPro" id="IPR006530">
    <property type="entry name" value="YD"/>
</dbReference>
<keyword evidence="5" id="KW-1185">Reference proteome</keyword>
<dbReference type="Gene3D" id="2.180.10.10">
    <property type="entry name" value="RHS repeat-associated core"/>
    <property type="match status" value="3"/>
</dbReference>
<dbReference type="EMBL" id="LZZM01000213">
    <property type="protein sequence ID" value="OOM73581.1"/>
    <property type="molecule type" value="Genomic_DNA"/>
</dbReference>
<dbReference type="InterPro" id="IPR050708">
    <property type="entry name" value="T6SS_VgrG/RHS"/>
</dbReference>
<sequence>MVEGTFNPEDPLSKEHWINSFGLVSTIFGAREMKPSMEKSLGKDISKKEFSMDPVDVVTGSLYIPATDMVLPDIHEEFKIERKYESINNRVGLLGLGWTNNFETYLNIVDQKVNVLCSDGHIETFYQIDNEWVNDKGGARIYSLSREKDFWTFKSFKDKKIYRYDNLGKLINITDNHNNKLSLTYIGENIETLTTFSNYKLFFNYKDGKVIEIRDELDRTVQYKYDGDYLTDVIHVDRGITKYTYDQKGYISSITDQNGNTYTKNIFDKKGRVIKQEYPNGDIAEASYDEGEKENTFYYHGSQRTEKYKYNNDGLITHVFYEDGSIKEYKYDDYQNKIYIKDRNGFETHKVYNEFGSLLNETLPNGLSTKYTYGENENLMKQTDNEGKEIIYTYDSEGNLTEEKTKISVGEWKTESYTYDSSGRILSKTDDNGNTSKYEYDLGNFLEGKQGKDPIRVITNSGYEYEYGYDEVGRNTEIKTAYGTIEFAYNHLNYTASIKDGNGNVTIKNYDKMGNLISLYTPNNCIKGSMSGEGYQYKYDHVDRMISIKNPLGVIEKNIRDTEGNIIKEINPNYYNDDSKDGLGVEYVYDKDSRKIKTIYPDGGIERIFYDSNGNVVRHISPEYYNKETDDGLGYSYTYDQMNRLSSIINEEGIIEKTFEYDLHGNIIKEIDNEGNATLLEYDLLGNLIEKRVPAERDESKAEIKYNLTCYAYDRNSNKISEKHGTTLVNEDEVCNCYNEIYFEYDEENRLIEVKDKYGAKTRYKYDLEEFVRSNRQGGPLHNYDFAEGPMLLNRPRNFLNGEPPISGGHQISFHNEETAEMLMKYLEK</sequence>
<dbReference type="Pfam" id="PF25023">
    <property type="entry name" value="TEN_YD-shell"/>
    <property type="match status" value="1"/>
</dbReference>
<name>A0A1S8T7L3_9CLOT</name>
<evidence type="ECO:0000259" key="2">
    <source>
        <dbReference type="Pfam" id="PF20148"/>
    </source>
</evidence>
<organism evidence="4 5">
    <name type="scientific">Clostridium puniceum</name>
    <dbReference type="NCBI Taxonomy" id="29367"/>
    <lineage>
        <taxon>Bacteria</taxon>
        <taxon>Bacillati</taxon>
        <taxon>Bacillota</taxon>
        <taxon>Clostridia</taxon>
        <taxon>Eubacteriales</taxon>
        <taxon>Clostridiaceae</taxon>
        <taxon>Clostridium</taxon>
    </lineage>
</organism>
<comment type="caution">
    <text evidence="4">The sequence shown here is derived from an EMBL/GenBank/DDBJ whole genome shotgun (WGS) entry which is preliminary data.</text>
</comment>
<evidence type="ECO:0000313" key="4">
    <source>
        <dbReference type="EMBL" id="OOM73581.1"/>
    </source>
</evidence>
<reference evidence="4 5" key="1">
    <citation type="submission" date="2016-05" db="EMBL/GenBank/DDBJ databases">
        <title>Microbial solvent formation.</title>
        <authorList>
            <person name="Poehlein A."/>
            <person name="Montoya Solano J.D."/>
            <person name="Flitsch S."/>
            <person name="Krabben P."/>
            <person name="Duerre P."/>
            <person name="Daniel R."/>
        </authorList>
    </citation>
    <scope>NUCLEOTIDE SEQUENCE [LARGE SCALE GENOMIC DNA]</scope>
    <source>
        <strain evidence="4 5">DSM 2619</strain>
    </source>
</reference>
<evidence type="ECO:0000256" key="1">
    <source>
        <dbReference type="ARBA" id="ARBA00022737"/>
    </source>
</evidence>
<dbReference type="PANTHER" id="PTHR32305">
    <property type="match status" value="1"/>
</dbReference>
<accession>A0A1S8T7L3</accession>
<dbReference type="Pfam" id="PF20148">
    <property type="entry name" value="DUF6531"/>
    <property type="match status" value="1"/>
</dbReference>
<dbReference type="NCBIfam" id="TIGR01643">
    <property type="entry name" value="YD_repeat_2x"/>
    <property type="match status" value="4"/>
</dbReference>
<dbReference type="Proteomes" id="UP000190890">
    <property type="component" value="Unassembled WGS sequence"/>
</dbReference>
<dbReference type="RefSeq" id="WP_242954229.1">
    <property type="nucleotide sequence ID" value="NZ_LZZM01000213.1"/>
</dbReference>
<keyword evidence="1" id="KW-0677">Repeat</keyword>
<dbReference type="AlphaFoldDB" id="A0A1S8T7L3"/>
<dbReference type="PANTHER" id="PTHR32305:SF15">
    <property type="entry name" value="PROTEIN RHSA-RELATED"/>
    <property type="match status" value="1"/>
</dbReference>
<protein>
    <submittedName>
        <fullName evidence="4">Putative deoxyribonuclease RhsB</fullName>
        <ecNumber evidence="4">3.1.-.-</ecNumber>
    </submittedName>
</protein>
<evidence type="ECO:0000259" key="3">
    <source>
        <dbReference type="Pfam" id="PF25023"/>
    </source>
</evidence>
<dbReference type="EC" id="3.1.-.-" evidence="4"/>
<feature type="domain" description="Teneurin-like YD-shell" evidence="3">
    <location>
        <begin position="373"/>
        <end position="555"/>
    </location>
</feature>
<dbReference type="InterPro" id="IPR056823">
    <property type="entry name" value="TEN-like_YD-shell"/>
</dbReference>
<keyword evidence="4" id="KW-0378">Hydrolase</keyword>
<feature type="domain" description="DUF6531" evidence="2">
    <location>
        <begin position="53"/>
        <end position="125"/>
    </location>
</feature>
<dbReference type="GO" id="GO:0016787">
    <property type="term" value="F:hydrolase activity"/>
    <property type="evidence" value="ECO:0007669"/>
    <property type="project" value="UniProtKB-KW"/>
</dbReference>